<proteinExistence type="predicted"/>
<name>A0A0L6W030_9FIRM</name>
<dbReference type="InterPro" id="IPR007060">
    <property type="entry name" value="FtsL/DivIC"/>
</dbReference>
<dbReference type="PATRIC" id="fig|281456.6.peg.2656"/>
<feature type="coiled-coil region" evidence="7">
    <location>
        <begin position="57"/>
        <end position="91"/>
    </location>
</feature>
<evidence type="ECO:0000256" key="2">
    <source>
        <dbReference type="ARBA" id="ARBA00022618"/>
    </source>
</evidence>
<evidence type="ECO:0000256" key="5">
    <source>
        <dbReference type="ARBA" id="ARBA00023136"/>
    </source>
</evidence>
<evidence type="ECO:0000256" key="4">
    <source>
        <dbReference type="ARBA" id="ARBA00022989"/>
    </source>
</evidence>
<protein>
    <submittedName>
        <fullName evidence="9">Septum formation initiator</fullName>
    </submittedName>
</protein>
<reference evidence="10" key="1">
    <citation type="submission" date="2015-07" db="EMBL/GenBank/DDBJ databases">
        <title>Complete Genome of Thermincola ferriacetica strain Z-0001T.</title>
        <authorList>
            <person name="Lusk B."/>
            <person name="Badalamenti J.P."/>
            <person name="Parameswaran P."/>
            <person name="Bond D.R."/>
            <person name="Torres C.I."/>
        </authorList>
    </citation>
    <scope>NUCLEOTIDE SEQUENCE [LARGE SCALE GENOMIC DNA]</scope>
    <source>
        <strain evidence="10">Z-0001</strain>
    </source>
</reference>
<evidence type="ECO:0000256" key="8">
    <source>
        <dbReference type="SAM" id="Phobius"/>
    </source>
</evidence>
<dbReference type="GO" id="GO:0043093">
    <property type="term" value="P:FtsZ-dependent cytokinesis"/>
    <property type="evidence" value="ECO:0007669"/>
    <property type="project" value="TreeGrafter"/>
</dbReference>
<feature type="transmembrane region" description="Helical" evidence="8">
    <location>
        <begin position="32"/>
        <end position="51"/>
    </location>
</feature>
<dbReference type="Pfam" id="PF04977">
    <property type="entry name" value="DivIC"/>
    <property type="match status" value="1"/>
</dbReference>
<accession>A0A0L6W030</accession>
<dbReference type="InterPro" id="IPR023081">
    <property type="entry name" value="Cell_div_FtsB"/>
</dbReference>
<keyword evidence="5 8" id="KW-0472">Membrane</keyword>
<organism evidence="9 10">
    <name type="scientific">Thermincola ferriacetica</name>
    <dbReference type="NCBI Taxonomy" id="281456"/>
    <lineage>
        <taxon>Bacteria</taxon>
        <taxon>Bacillati</taxon>
        <taxon>Bacillota</taxon>
        <taxon>Clostridia</taxon>
        <taxon>Eubacteriales</taxon>
        <taxon>Thermincolaceae</taxon>
        <taxon>Thermincola</taxon>
    </lineage>
</organism>
<dbReference type="Proteomes" id="UP000037175">
    <property type="component" value="Unassembled WGS sequence"/>
</dbReference>
<sequence length="134" mass="15410">MVLSAKAKRQARVVSLPVHNPPLKKKKKHFKLGGPGIVLMITLGFAVYSFGGQMAETYNVQREVKEIQQEMEQLKKKNEELKKQINKLESQSWVEHAAREKLGLVKPGEKLILEVKPKDMKQITEEERKNIEVH</sequence>
<evidence type="ECO:0000256" key="6">
    <source>
        <dbReference type="ARBA" id="ARBA00023306"/>
    </source>
</evidence>
<keyword evidence="1" id="KW-1003">Cell membrane</keyword>
<dbReference type="PANTHER" id="PTHR37485:SF1">
    <property type="entry name" value="CELL DIVISION PROTEIN FTSB"/>
    <property type="match status" value="1"/>
</dbReference>
<dbReference type="GO" id="GO:0030428">
    <property type="term" value="C:cell septum"/>
    <property type="evidence" value="ECO:0007669"/>
    <property type="project" value="TreeGrafter"/>
</dbReference>
<keyword evidence="3 8" id="KW-0812">Transmembrane</keyword>
<dbReference type="PANTHER" id="PTHR37485">
    <property type="entry name" value="CELL DIVISION PROTEIN FTSB"/>
    <property type="match status" value="1"/>
</dbReference>
<keyword evidence="10" id="KW-1185">Reference proteome</keyword>
<dbReference type="EMBL" id="LGTE01000020">
    <property type="protein sequence ID" value="KNZ68890.1"/>
    <property type="molecule type" value="Genomic_DNA"/>
</dbReference>
<evidence type="ECO:0000313" key="9">
    <source>
        <dbReference type="EMBL" id="KNZ68890.1"/>
    </source>
</evidence>
<dbReference type="AlphaFoldDB" id="A0A0L6W030"/>
<evidence type="ECO:0000256" key="3">
    <source>
        <dbReference type="ARBA" id="ARBA00022692"/>
    </source>
</evidence>
<dbReference type="RefSeq" id="WP_013119107.1">
    <property type="nucleotide sequence ID" value="NZ_LGTE01000020.1"/>
</dbReference>
<keyword evidence="7" id="KW-0175">Coiled coil</keyword>
<keyword evidence="2" id="KW-0132">Cell division</keyword>
<evidence type="ECO:0000313" key="10">
    <source>
        <dbReference type="Proteomes" id="UP000037175"/>
    </source>
</evidence>
<evidence type="ECO:0000256" key="1">
    <source>
        <dbReference type="ARBA" id="ARBA00022475"/>
    </source>
</evidence>
<keyword evidence="6" id="KW-0131">Cell cycle</keyword>
<comment type="caution">
    <text evidence="9">The sequence shown here is derived from an EMBL/GenBank/DDBJ whole genome shotgun (WGS) entry which is preliminary data.</text>
</comment>
<gene>
    <name evidence="9" type="ORF">Tfer_2505</name>
</gene>
<evidence type="ECO:0000256" key="7">
    <source>
        <dbReference type="SAM" id="Coils"/>
    </source>
</evidence>
<keyword evidence="4 8" id="KW-1133">Transmembrane helix</keyword>